<dbReference type="Proteomes" id="UP001222325">
    <property type="component" value="Unassembled WGS sequence"/>
</dbReference>
<name>A0AAD6XLT0_9AGAR</name>
<keyword evidence="1" id="KW-0175">Coiled coil</keyword>
<evidence type="ECO:0000313" key="3">
    <source>
        <dbReference type="Proteomes" id="UP001222325"/>
    </source>
</evidence>
<evidence type="ECO:0000313" key="2">
    <source>
        <dbReference type="EMBL" id="KAJ7087656.1"/>
    </source>
</evidence>
<organism evidence="2 3">
    <name type="scientific">Mycena belliarum</name>
    <dbReference type="NCBI Taxonomy" id="1033014"/>
    <lineage>
        <taxon>Eukaryota</taxon>
        <taxon>Fungi</taxon>
        <taxon>Dikarya</taxon>
        <taxon>Basidiomycota</taxon>
        <taxon>Agaricomycotina</taxon>
        <taxon>Agaricomycetes</taxon>
        <taxon>Agaricomycetidae</taxon>
        <taxon>Agaricales</taxon>
        <taxon>Marasmiineae</taxon>
        <taxon>Mycenaceae</taxon>
        <taxon>Mycena</taxon>
    </lineage>
</organism>
<reference evidence="2" key="1">
    <citation type="submission" date="2023-03" db="EMBL/GenBank/DDBJ databases">
        <title>Massive genome expansion in bonnet fungi (Mycena s.s.) driven by repeated elements and novel gene families across ecological guilds.</title>
        <authorList>
            <consortium name="Lawrence Berkeley National Laboratory"/>
            <person name="Harder C.B."/>
            <person name="Miyauchi S."/>
            <person name="Viragh M."/>
            <person name="Kuo A."/>
            <person name="Thoen E."/>
            <person name="Andreopoulos B."/>
            <person name="Lu D."/>
            <person name="Skrede I."/>
            <person name="Drula E."/>
            <person name="Henrissat B."/>
            <person name="Morin E."/>
            <person name="Kohler A."/>
            <person name="Barry K."/>
            <person name="LaButti K."/>
            <person name="Morin E."/>
            <person name="Salamov A."/>
            <person name="Lipzen A."/>
            <person name="Mereny Z."/>
            <person name="Hegedus B."/>
            <person name="Baldrian P."/>
            <person name="Stursova M."/>
            <person name="Weitz H."/>
            <person name="Taylor A."/>
            <person name="Grigoriev I.V."/>
            <person name="Nagy L.G."/>
            <person name="Martin F."/>
            <person name="Kauserud H."/>
        </authorList>
    </citation>
    <scope>NUCLEOTIDE SEQUENCE</scope>
    <source>
        <strain evidence="2">CBHHK173m</strain>
    </source>
</reference>
<evidence type="ECO:0000256" key="1">
    <source>
        <dbReference type="SAM" id="Coils"/>
    </source>
</evidence>
<protein>
    <submittedName>
        <fullName evidence="2">Uncharacterized protein</fullName>
    </submittedName>
</protein>
<accession>A0AAD6XLT0</accession>
<proteinExistence type="predicted"/>
<gene>
    <name evidence="2" type="ORF">B0H15DRAFT_781230</name>
</gene>
<feature type="coiled-coil region" evidence="1">
    <location>
        <begin position="56"/>
        <end position="94"/>
    </location>
</feature>
<dbReference type="AlphaFoldDB" id="A0AAD6XLT0"/>
<sequence length="250" mass="29103">MYLILGAWSSPDETAQRERARREWDREIRGHEQLRKAWSREVAAHEAISAGWARERRELDATREQLERDRETWARECEAGRRAEEREREEAAERVRAGFAWDGVQAEQHCARYSTRRYSARLANVPREYDPVKACRETAFEIHGRRIASPARCEDRGCQGVFGHWDVDYSEPACIPHFDGFRDKGCTAAGSGRRRIESRLWNLQSGDDWQDMCSSTPADFDHMHFDGPSMCENWGISGVWGYWDIEDKTC</sequence>
<comment type="caution">
    <text evidence="2">The sequence shown here is derived from an EMBL/GenBank/DDBJ whole genome shotgun (WGS) entry which is preliminary data.</text>
</comment>
<dbReference type="EMBL" id="JARJCN010000028">
    <property type="protein sequence ID" value="KAJ7087656.1"/>
    <property type="molecule type" value="Genomic_DNA"/>
</dbReference>
<keyword evidence="3" id="KW-1185">Reference proteome</keyword>